<evidence type="ECO:0000256" key="1">
    <source>
        <dbReference type="ARBA" id="ARBA00007345"/>
    </source>
</evidence>
<evidence type="ECO:0000256" key="2">
    <source>
        <dbReference type="ARBA" id="ARBA00022980"/>
    </source>
</evidence>
<comment type="similarity">
    <text evidence="1 4">Belongs to the universal ribosomal protein uS19 family.</text>
</comment>
<dbReference type="AlphaFoldDB" id="A0A4P9YQF5"/>
<reference evidence="6" key="1">
    <citation type="journal article" date="2018" name="Nat. Microbiol.">
        <title>Leveraging single-cell genomics to expand the fungal tree of life.</title>
        <authorList>
            <person name="Ahrendt S.R."/>
            <person name="Quandt C.A."/>
            <person name="Ciobanu D."/>
            <person name="Clum A."/>
            <person name="Salamov A."/>
            <person name="Andreopoulos B."/>
            <person name="Cheng J.F."/>
            <person name="Woyke T."/>
            <person name="Pelin A."/>
            <person name="Henrissat B."/>
            <person name="Reynolds N.K."/>
            <person name="Benny G.L."/>
            <person name="Smith M.E."/>
            <person name="James T.Y."/>
            <person name="Grigoriev I.V."/>
        </authorList>
    </citation>
    <scope>NUCLEOTIDE SEQUENCE [LARGE SCALE GENOMIC DNA]</scope>
    <source>
        <strain evidence="6">CSF55</strain>
    </source>
</reference>
<evidence type="ECO:0000256" key="3">
    <source>
        <dbReference type="ARBA" id="ARBA00023274"/>
    </source>
</evidence>
<dbReference type="InterPro" id="IPR002222">
    <property type="entry name" value="Ribosomal_uS19"/>
</dbReference>
<dbReference type="Gene3D" id="3.30.860.10">
    <property type="entry name" value="30s Ribosomal Protein S19, Chain A"/>
    <property type="match status" value="1"/>
</dbReference>
<dbReference type="HAMAP" id="MF_00531">
    <property type="entry name" value="Ribosomal_uS19"/>
    <property type="match status" value="1"/>
</dbReference>
<protein>
    <submittedName>
        <fullName evidence="5">30S ribosomal protein S19</fullName>
    </submittedName>
</protein>
<evidence type="ECO:0000313" key="6">
    <source>
        <dbReference type="Proteomes" id="UP000281549"/>
    </source>
</evidence>
<dbReference type="Pfam" id="PF00203">
    <property type="entry name" value="Ribosomal_S19"/>
    <property type="match status" value="1"/>
</dbReference>
<accession>A0A4P9YQF5</accession>
<name>A0A4P9YQF5_ROZAC</name>
<organism evidence="5 6">
    <name type="scientific">Rozella allomycis (strain CSF55)</name>
    <dbReference type="NCBI Taxonomy" id="988480"/>
    <lineage>
        <taxon>Eukaryota</taxon>
        <taxon>Fungi</taxon>
        <taxon>Fungi incertae sedis</taxon>
        <taxon>Cryptomycota</taxon>
        <taxon>Cryptomycota incertae sedis</taxon>
        <taxon>Rozella</taxon>
    </lineage>
</organism>
<proteinExistence type="inferred from homology"/>
<dbReference type="SUPFAM" id="SSF54570">
    <property type="entry name" value="Ribosomal protein S19"/>
    <property type="match status" value="1"/>
</dbReference>
<dbReference type="GO" id="GO:0005840">
    <property type="term" value="C:ribosome"/>
    <property type="evidence" value="ECO:0007669"/>
    <property type="project" value="UniProtKB-KW"/>
</dbReference>
<sequence>MRAKWKGPFVDLNLYEAIKKDVTKAGVQTYSRNCTIIPGFVGAKLYVHNGHKFLPLIVREEMVGMKLGALVPSITVGVPKAQKRN</sequence>
<keyword evidence="3 4" id="KW-0687">Ribonucleoprotein</keyword>
<dbReference type="PIRSF" id="PIRSF002144">
    <property type="entry name" value="Ribosomal_S19"/>
    <property type="match status" value="1"/>
</dbReference>
<dbReference type="GO" id="GO:0003735">
    <property type="term" value="F:structural constituent of ribosome"/>
    <property type="evidence" value="ECO:0007669"/>
    <property type="project" value="InterPro"/>
</dbReference>
<dbReference type="GO" id="GO:1990904">
    <property type="term" value="C:ribonucleoprotein complex"/>
    <property type="evidence" value="ECO:0007669"/>
    <property type="project" value="UniProtKB-KW"/>
</dbReference>
<evidence type="ECO:0000256" key="4">
    <source>
        <dbReference type="RuleBase" id="RU003485"/>
    </source>
</evidence>
<keyword evidence="2 4" id="KW-0689">Ribosomal protein</keyword>
<dbReference type="PRINTS" id="PR00975">
    <property type="entry name" value="RIBOSOMALS19"/>
</dbReference>
<evidence type="ECO:0000313" key="5">
    <source>
        <dbReference type="EMBL" id="RKP21808.1"/>
    </source>
</evidence>
<dbReference type="InterPro" id="IPR023575">
    <property type="entry name" value="Ribosomal_uS19_SF"/>
</dbReference>
<dbReference type="GO" id="GO:0006412">
    <property type="term" value="P:translation"/>
    <property type="evidence" value="ECO:0007669"/>
    <property type="project" value="InterPro"/>
</dbReference>
<gene>
    <name evidence="5" type="ORF">ROZALSC1DRAFT_10957</name>
</gene>
<dbReference type="Proteomes" id="UP000281549">
    <property type="component" value="Unassembled WGS sequence"/>
</dbReference>
<dbReference type="EMBL" id="ML004927">
    <property type="protein sequence ID" value="RKP21808.1"/>
    <property type="molecule type" value="Genomic_DNA"/>
</dbReference>